<dbReference type="EMBL" id="BAAAYN010000040">
    <property type="protein sequence ID" value="GAA3393040.1"/>
    <property type="molecule type" value="Genomic_DNA"/>
</dbReference>
<dbReference type="Proteomes" id="UP001501676">
    <property type="component" value="Unassembled WGS sequence"/>
</dbReference>
<gene>
    <name evidence="2" type="ORF">GCM10020369_57030</name>
</gene>
<feature type="domain" description="DUF4180" evidence="1">
    <location>
        <begin position="13"/>
        <end position="122"/>
    </location>
</feature>
<dbReference type="Pfam" id="PF13788">
    <property type="entry name" value="DUF4180"/>
    <property type="match status" value="1"/>
</dbReference>
<keyword evidence="3" id="KW-1185">Reference proteome</keyword>
<organism evidence="2 3">
    <name type="scientific">Cryptosporangium minutisporangium</name>
    <dbReference type="NCBI Taxonomy" id="113569"/>
    <lineage>
        <taxon>Bacteria</taxon>
        <taxon>Bacillati</taxon>
        <taxon>Actinomycetota</taxon>
        <taxon>Actinomycetes</taxon>
        <taxon>Cryptosporangiales</taxon>
        <taxon>Cryptosporangiaceae</taxon>
        <taxon>Cryptosporangium</taxon>
    </lineage>
</organism>
<accession>A0ABP6T6K2</accession>
<dbReference type="RefSeq" id="WP_345731319.1">
    <property type="nucleotide sequence ID" value="NZ_BAAAYN010000040.1"/>
</dbReference>
<sequence>MVDAVVPVREVHGLRVLVVDAAGPVLRDEHAVMDLIGDAFAGRADWVAVPVERLGPEFFRLRSGVAGAVAQKFANYRVGLAVVGDVAEYVAASDALRDFVRECDRGRQLWFVPDVAALEARLA</sequence>
<evidence type="ECO:0000259" key="1">
    <source>
        <dbReference type="Pfam" id="PF13788"/>
    </source>
</evidence>
<evidence type="ECO:0000313" key="3">
    <source>
        <dbReference type="Proteomes" id="UP001501676"/>
    </source>
</evidence>
<evidence type="ECO:0000313" key="2">
    <source>
        <dbReference type="EMBL" id="GAA3393040.1"/>
    </source>
</evidence>
<name>A0ABP6T6K2_9ACTN</name>
<proteinExistence type="predicted"/>
<dbReference type="InterPro" id="IPR025438">
    <property type="entry name" value="DUF4180"/>
</dbReference>
<protein>
    <recommendedName>
        <fullName evidence="1">DUF4180 domain-containing protein</fullName>
    </recommendedName>
</protein>
<comment type="caution">
    <text evidence="2">The sequence shown here is derived from an EMBL/GenBank/DDBJ whole genome shotgun (WGS) entry which is preliminary data.</text>
</comment>
<reference evidence="3" key="1">
    <citation type="journal article" date="2019" name="Int. J. Syst. Evol. Microbiol.">
        <title>The Global Catalogue of Microorganisms (GCM) 10K type strain sequencing project: providing services to taxonomists for standard genome sequencing and annotation.</title>
        <authorList>
            <consortium name="The Broad Institute Genomics Platform"/>
            <consortium name="The Broad Institute Genome Sequencing Center for Infectious Disease"/>
            <person name="Wu L."/>
            <person name="Ma J."/>
        </authorList>
    </citation>
    <scope>NUCLEOTIDE SEQUENCE [LARGE SCALE GENOMIC DNA]</scope>
    <source>
        <strain evidence="3">JCM 9458</strain>
    </source>
</reference>